<accession>A0A834I9U6</accession>
<protein>
    <submittedName>
        <fullName evidence="7">Uncharacterized protein</fullName>
    </submittedName>
</protein>
<feature type="signal peptide" evidence="6">
    <location>
        <begin position="1"/>
        <end position="25"/>
    </location>
</feature>
<comment type="similarity">
    <text evidence="2 5">Belongs to the group II decarboxylase family.</text>
</comment>
<dbReference type="InterPro" id="IPR015424">
    <property type="entry name" value="PyrdxlP-dep_Trfase"/>
</dbReference>
<dbReference type="InterPro" id="IPR002129">
    <property type="entry name" value="PyrdxlP-dep_de-COase"/>
</dbReference>
<dbReference type="PANTHER" id="PTHR11999:SF60">
    <property type="entry name" value="3,4-DIHYDROXYPHENYLACETALDEHYDE SYNTHASE"/>
    <property type="match status" value="1"/>
</dbReference>
<dbReference type="GO" id="GO:0006584">
    <property type="term" value="P:catecholamine metabolic process"/>
    <property type="evidence" value="ECO:0007669"/>
    <property type="project" value="TreeGrafter"/>
</dbReference>
<evidence type="ECO:0000256" key="4">
    <source>
        <dbReference type="ARBA" id="ARBA00023239"/>
    </source>
</evidence>
<evidence type="ECO:0000256" key="1">
    <source>
        <dbReference type="ARBA" id="ARBA00001933"/>
    </source>
</evidence>
<feature type="chain" id="PRO_5032682125" evidence="6">
    <location>
        <begin position="26"/>
        <end position="146"/>
    </location>
</feature>
<dbReference type="EMBL" id="JAACXV010014163">
    <property type="protein sequence ID" value="KAF7269862.1"/>
    <property type="molecule type" value="Genomic_DNA"/>
</dbReference>
<evidence type="ECO:0000256" key="6">
    <source>
        <dbReference type="SAM" id="SignalP"/>
    </source>
</evidence>
<feature type="non-terminal residue" evidence="7">
    <location>
        <position position="1"/>
    </location>
</feature>
<dbReference type="GO" id="GO:0030170">
    <property type="term" value="F:pyridoxal phosphate binding"/>
    <property type="evidence" value="ECO:0007669"/>
    <property type="project" value="InterPro"/>
</dbReference>
<proteinExistence type="inferred from homology"/>
<keyword evidence="8" id="KW-1185">Reference proteome</keyword>
<comment type="cofactor">
    <cofactor evidence="1 5">
        <name>pyridoxal 5'-phosphate</name>
        <dbReference type="ChEBI" id="CHEBI:597326"/>
    </cofactor>
</comment>
<dbReference type="SUPFAM" id="SSF53383">
    <property type="entry name" value="PLP-dependent transferases"/>
    <property type="match status" value="1"/>
</dbReference>
<evidence type="ECO:0000313" key="7">
    <source>
        <dbReference type="EMBL" id="KAF7269862.1"/>
    </source>
</evidence>
<name>A0A834I9U6_RHYFE</name>
<dbReference type="InterPro" id="IPR015421">
    <property type="entry name" value="PyrdxlP-dep_Trfase_major"/>
</dbReference>
<dbReference type="GO" id="GO:0019752">
    <property type="term" value="P:carboxylic acid metabolic process"/>
    <property type="evidence" value="ECO:0007669"/>
    <property type="project" value="InterPro"/>
</dbReference>
<dbReference type="Pfam" id="PF00282">
    <property type="entry name" value="Pyridoxal_deC"/>
    <property type="match status" value="1"/>
</dbReference>
<reference evidence="7" key="1">
    <citation type="submission" date="2020-08" db="EMBL/GenBank/DDBJ databases">
        <title>Genome sequencing and assembly of the red palm weevil Rhynchophorus ferrugineus.</title>
        <authorList>
            <person name="Dias G.B."/>
            <person name="Bergman C.M."/>
            <person name="Manee M."/>
        </authorList>
    </citation>
    <scope>NUCLEOTIDE SEQUENCE</scope>
    <source>
        <strain evidence="7">AA-2017</strain>
        <tissue evidence="7">Whole larva</tissue>
    </source>
</reference>
<sequence>WQIPDRRRFRALKLWFVIRIYGVQGIQNHVRTHISLAKHFQDLVNADSRFEVVTANLGVICFKLLHSEDASKQILEKIAQRKKIYIMPYYYQEQLLFRFVICSRFTTIEDIDYSWNEIATQTSDVLSKLDEAIPIINNGSSYDNRI</sequence>
<dbReference type="Proteomes" id="UP000625711">
    <property type="component" value="Unassembled WGS sequence"/>
</dbReference>
<organism evidence="7 8">
    <name type="scientific">Rhynchophorus ferrugineus</name>
    <name type="common">Red palm weevil</name>
    <name type="synonym">Curculio ferrugineus</name>
    <dbReference type="NCBI Taxonomy" id="354439"/>
    <lineage>
        <taxon>Eukaryota</taxon>
        <taxon>Metazoa</taxon>
        <taxon>Ecdysozoa</taxon>
        <taxon>Arthropoda</taxon>
        <taxon>Hexapoda</taxon>
        <taxon>Insecta</taxon>
        <taxon>Pterygota</taxon>
        <taxon>Neoptera</taxon>
        <taxon>Endopterygota</taxon>
        <taxon>Coleoptera</taxon>
        <taxon>Polyphaga</taxon>
        <taxon>Cucujiformia</taxon>
        <taxon>Curculionidae</taxon>
        <taxon>Dryophthorinae</taxon>
        <taxon>Rhynchophorus</taxon>
    </lineage>
</organism>
<dbReference type="PANTHER" id="PTHR11999">
    <property type="entry name" value="GROUP II PYRIDOXAL-5-PHOSPHATE DECARBOXYLASE"/>
    <property type="match status" value="1"/>
</dbReference>
<evidence type="ECO:0000256" key="2">
    <source>
        <dbReference type="ARBA" id="ARBA00009533"/>
    </source>
</evidence>
<dbReference type="InterPro" id="IPR015422">
    <property type="entry name" value="PyrdxlP-dep_Trfase_small"/>
</dbReference>
<keyword evidence="3 5" id="KW-0663">Pyridoxal phosphate</keyword>
<dbReference type="GO" id="GO:0005737">
    <property type="term" value="C:cytoplasm"/>
    <property type="evidence" value="ECO:0007669"/>
    <property type="project" value="TreeGrafter"/>
</dbReference>
<dbReference type="Gene3D" id="3.90.1150.10">
    <property type="entry name" value="Aspartate Aminotransferase, domain 1"/>
    <property type="match status" value="1"/>
</dbReference>
<evidence type="ECO:0000256" key="5">
    <source>
        <dbReference type="RuleBase" id="RU000382"/>
    </source>
</evidence>
<keyword evidence="4 5" id="KW-0456">Lyase</keyword>
<evidence type="ECO:0000313" key="8">
    <source>
        <dbReference type="Proteomes" id="UP000625711"/>
    </source>
</evidence>
<dbReference type="GO" id="GO:0004058">
    <property type="term" value="F:aromatic-L-amino-acid decarboxylase activity"/>
    <property type="evidence" value="ECO:0007669"/>
    <property type="project" value="TreeGrafter"/>
</dbReference>
<comment type="caution">
    <text evidence="7">The sequence shown here is derived from an EMBL/GenBank/DDBJ whole genome shotgun (WGS) entry which is preliminary data.</text>
</comment>
<dbReference type="OrthoDB" id="639767at2759"/>
<keyword evidence="6" id="KW-0732">Signal</keyword>
<dbReference type="AlphaFoldDB" id="A0A834I9U6"/>
<evidence type="ECO:0000256" key="3">
    <source>
        <dbReference type="ARBA" id="ARBA00022898"/>
    </source>
</evidence>
<dbReference type="Gene3D" id="3.40.640.10">
    <property type="entry name" value="Type I PLP-dependent aspartate aminotransferase-like (Major domain)"/>
    <property type="match status" value="1"/>
</dbReference>
<gene>
    <name evidence="7" type="ORF">GWI33_017106</name>
</gene>
<dbReference type="InterPro" id="IPR010977">
    <property type="entry name" value="Aromatic_deC"/>
</dbReference>